<dbReference type="Proteomes" id="UP000712600">
    <property type="component" value="Unassembled WGS sequence"/>
</dbReference>
<sequence length="151" mass="16837">MIGALLCFTPQEGDVLQGYSDDDNDSDHKNGDEHALASSPLPLSLKFKPSNVSRPQVSLYKLNSLRLSPNTNKSQAYQSSEKTATKLSFVVTFCGYLDCDAHAHGVDSWNQPWVHILLPQALMCRLRLDEETGYCCDSLMQLFWTADLVLP</sequence>
<accession>A0A8S9Q9Q5</accession>
<gene>
    <name evidence="1" type="ORF">F2Q69_00020853</name>
</gene>
<reference evidence="1" key="1">
    <citation type="submission" date="2019-12" db="EMBL/GenBank/DDBJ databases">
        <title>Genome sequencing and annotation of Brassica cretica.</title>
        <authorList>
            <person name="Studholme D.J."/>
            <person name="Sarris P."/>
        </authorList>
    </citation>
    <scope>NUCLEOTIDE SEQUENCE</scope>
    <source>
        <strain evidence="1">PFS-109/04</strain>
        <tissue evidence="1">Leaf</tissue>
    </source>
</reference>
<name>A0A8S9Q9Q5_BRACR</name>
<protein>
    <submittedName>
        <fullName evidence="1">Uncharacterized protein</fullName>
    </submittedName>
</protein>
<proteinExistence type="predicted"/>
<dbReference type="AlphaFoldDB" id="A0A8S9Q9Q5"/>
<organism evidence="1 2">
    <name type="scientific">Brassica cretica</name>
    <name type="common">Mustard</name>
    <dbReference type="NCBI Taxonomy" id="69181"/>
    <lineage>
        <taxon>Eukaryota</taxon>
        <taxon>Viridiplantae</taxon>
        <taxon>Streptophyta</taxon>
        <taxon>Embryophyta</taxon>
        <taxon>Tracheophyta</taxon>
        <taxon>Spermatophyta</taxon>
        <taxon>Magnoliopsida</taxon>
        <taxon>eudicotyledons</taxon>
        <taxon>Gunneridae</taxon>
        <taxon>Pentapetalae</taxon>
        <taxon>rosids</taxon>
        <taxon>malvids</taxon>
        <taxon>Brassicales</taxon>
        <taxon>Brassicaceae</taxon>
        <taxon>Brassiceae</taxon>
        <taxon>Brassica</taxon>
    </lineage>
</organism>
<dbReference type="EMBL" id="QGKX02001290">
    <property type="protein sequence ID" value="KAF3540455.1"/>
    <property type="molecule type" value="Genomic_DNA"/>
</dbReference>
<comment type="caution">
    <text evidence="1">The sequence shown here is derived from an EMBL/GenBank/DDBJ whole genome shotgun (WGS) entry which is preliminary data.</text>
</comment>
<evidence type="ECO:0000313" key="2">
    <source>
        <dbReference type="Proteomes" id="UP000712600"/>
    </source>
</evidence>
<evidence type="ECO:0000313" key="1">
    <source>
        <dbReference type="EMBL" id="KAF3540455.1"/>
    </source>
</evidence>